<sequence length="62" mass="6977">MSFSYNKKTEVLKNISMNIKPQTFVSIVGVSGSGKSTIAKILIGQNKTYHLCIFKEISYVKY</sequence>
<keyword evidence="4" id="KW-0067">ATP-binding</keyword>
<dbReference type="EMBL" id="AGEJ01000023">
    <property type="protein sequence ID" value="EMD16268.1"/>
    <property type="molecule type" value="Genomic_DNA"/>
</dbReference>
<dbReference type="SUPFAM" id="SSF52540">
    <property type="entry name" value="P-loop containing nucleoside triphosphate hydrolases"/>
    <property type="match status" value="1"/>
</dbReference>
<dbReference type="Pfam" id="PF00005">
    <property type="entry name" value="ABC_tran"/>
    <property type="match status" value="1"/>
</dbReference>
<dbReference type="InterPro" id="IPR003439">
    <property type="entry name" value="ABC_transporter-like_ATP-bd"/>
</dbReference>
<keyword evidence="2" id="KW-0813">Transport</keyword>
<evidence type="ECO:0000313" key="7">
    <source>
        <dbReference type="Proteomes" id="UP000011758"/>
    </source>
</evidence>
<keyword evidence="7" id="KW-1185">Reference proteome</keyword>
<reference evidence="6 7" key="1">
    <citation type="submission" date="2013-02" db="EMBL/GenBank/DDBJ databases">
        <title>The Genome Sequence of Lactobacillus catenaformis F0143.</title>
        <authorList>
            <consortium name="The Broad Institute Genome Sequencing Platform"/>
            <person name="Earl A."/>
            <person name="Ward D."/>
            <person name="Feldgarden M."/>
            <person name="Gevers D."/>
            <person name="Izard J."/>
            <person name="Blanton J.M."/>
            <person name="Mathney J."/>
            <person name="Dewhirst F.E."/>
            <person name="Young S.K."/>
            <person name="Zeng Q."/>
            <person name="Gargeya S."/>
            <person name="Fitzgerald M."/>
            <person name="Haas B."/>
            <person name="Abouelleil A."/>
            <person name="Alvarado L."/>
            <person name="Arachchi H.M."/>
            <person name="Berlin A."/>
            <person name="Chapman S.B."/>
            <person name="Gearin G."/>
            <person name="Goldberg J."/>
            <person name="Griggs A."/>
            <person name="Gujja S."/>
            <person name="Hansen M."/>
            <person name="Heiman D."/>
            <person name="Howarth C."/>
            <person name="Larimer J."/>
            <person name="Lui A."/>
            <person name="MacDonald P.J.P."/>
            <person name="McCowen C."/>
            <person name="Montmayeur A."/>
            <person name="Murphy C."/>
            <person name="Neiman D."/>
            <person name="Pearson M."/>
            <person name="Priest M."/>
            <person name="Roberts A."/>
            <person name="Saif S."/>
            <person name="Shea T."/>
            <person name="Sisk P."/>
            <person name="Stolte C."/>
            <person name="Sykes S."/>
            <person name="Wortman J."/>
            <person name="Nusbaum C."/>
            <person name="Birren B."/>
        </authorList>
    </citation>
    <scope>NUCLEOTIDE SEQUENCE [LARGE SCALE GENOMIC DNA]</scope>
    <source>
        <strain evidence="6 7">OT 569</strain>
    </source>
</reference>
<organism evidence="6 7">
    <name type="scientific">Eggerthia catenaformis OT 569 = DSM 20559</name>
    <dbReference type="NCBI Taxonomy" id="999415"/>
    <lineage>
        <taxon>Bacteria</taxon>
        <taxon>Bacillati</taxon>
        <taxon>Bacillota</taxon>
        <taxon>Erysipelotrichia</taxon>
        <taxon>Erysipelotrichales</taxon>
        <taxon>Coprobacillaceae</taxon>
        <taxon>Eggerthia</taxon>
    </lineage>
</organism>
<dbReference type="Proteomes" id="UP000011758">
    <property type="component" value="Unassembled WGS sequence"/>
</dbReference>
<evidence type="ECO:0000313" key="6">
    <source>
        <dbReference type="EMBL" id="EMD16268.1"/>
    </source>
</evidence>
<evidence type="ECO:0000256" key="3">
    <source>
        <dbReference type="ARBA" id="ARBA00022741"/>
    </source>
</evidence>
<dbReference type="GO" id="GO:0005524">
    <property type="term" value="F:ATP binding"/>
    <property type="evidence" value="ECO:0007669"/>
    <property type="project" value="UniProtKB-KW"/>
</dbReference>
<feature type="domain" description="ABC transporter" evidence="5">
    <location>
        <begin position="12"/>
        <end position="47"/>
    </location>
</feature>
<gene>
    <name evidence="6" type="ORF">HMPREF9943_01447</name>
</gene>
<dbReference type="STRING" id="999415.HMPREF9943_01447"/>
<name>M2NDH2_9FIRM</name>
<dbReference type="InterPro" id="IPR050095">
    <property type="entry name" value="ECF_ABC_transporter_ATP-bd"/>
</dbReference>
<accession>M2NDH2</accession>
<proteinExistence type="inferred from homology"/>
<dbReference type="Gene3D" id="3.40.50.300">
    <property type="entry name" value="P-loop containing nucleotide triphosphate hydrolases"/>
    <property type="match status" value="1"/>
</dbReference>
<evidence type="ECO:0000256" key="4">
    <source>
        <dbReference type="ARBA" id="ARBA00022840"/>
    </source>
</evidence>
<dbReference type="PANTHER" id="PTHR43553">
    <property type="entry name" value="HEAVY METAL TRANSPORTER"/>
    <property type="match status" value="1"/>
</dbReference>
<keyword evidence="3" id="KW-0547">Nucleotide-binding</keyword>
<comment type="caution">
    <text evidence="6">The sequence shown here is derived from an EMBL/GenBank/DDBJ whole genome shotgun (WGS) entry which is preliminary data.</text>
</comment>
<protein>
    <recommendedName>
        <fullName evidence="5">ABC transporter domain-containing protein</fullName>
    </recommendedName>
</protein>
<dbReference type="GO" id="GO:0016887">
    <property type="term" value="F:ATP hydrolysis activity"/>
    <property type="evidence" value="ECO:0007669"/>
    <property type="project" value="InterPro"/>
</dbReference>
<dbReference type="RefSeq" id="WP_004803556.1">
    <property type="nucleotide sequence ID" value="NZ_KB446649.1"/>
</dbReference>
<dbReference type="PANTHER" id="PTHR43553:SF24">
    <property type="entry name" value="ENERGY-COUPLING FACTOR TRANSPORTER ATP-BINDING PROTEIN ECFA1"/>
    <property type="match status" value="1"/>
</dbReference>
<dbReference type="BioCyc" id="ECAT999415-HMP:GTTI-1491-MONOMER"/>
<evidence type="ECO:0000259" key="5">
    <source>
        <dbReference type="Pfam" id="PF00005"/>
    </source>
</evidence>
<dbReference type="GO" id="GO:0043190">
    <property type="term" value="C:ATP-binding cassette (ABC) transporter complex"/>
    <property type="evidence" value="ECO:0007669"/>
    <property type="project" value="TreeGrafter"/>
</dbReference>
<dbReference type="GO" id="GO:0042626">
    <property type="term" value="F:ATPase-coupled transmembrane transporter activity"/>
    <property type="evidence" value="ECO:0007669"/>
    <property type="project" value="TreeGrafter"/>
</dbReference>
<dbReference type="InterPro" id="IPR027417">
    <property type="entry name" value="P-loop_NTPase"/>
</dbReference>
<dbReference type="AlphaFoldDB" id="M2NDH2"/>
<evidence type="ECO:0000256" key="1">
    <source>
        <dbReference type="ARBA" id="ARBA00005417"/>
    </source>
</evidence>
<comment type="similarity">
    <text evidence="1">Belongs to the ABC transporter superfamily.</text>
</comment>
<evidence type="ECO:0000256" key="2">
    <source>
        <dbReference type="ARBA" id="ARBA00022448"/>
    </source>
</evidence>